<dbReference type="EMBL" id="BAABUK010000003">
    <property type="protein sequence ID" value="GAA5808708.1"/>
    <property type="molecule type" value="Genomic_DNA"/>
</dbReference>
<gene>
    <name evidence="4" type="ORF">MFLAVUS_002103</name>
</gene>
<feature type="domain" description="HotDog ACOT-type" evidence="3">
    <location>
        <begin position="296"/>
        <end position="436"/>
    </location>
</feature>
<comment type="caution">
    <text evidence="4">The sequence shown here is derived from an EMBL/GenBank/DDBJ whole genome shotgun (WGS) entry which is preliminary data.</text>
</comment>
<dbReference type="CDD" id="cd03442">
    <property type="entry name" value="BFIT_BACH"/>
    <property type="match status" value="2"/>
</dbReference>
<dbReference type="PANTHER" id="PTHR11049">
    <property type="entry name" value="ACYL COENZYME A THIOESTER HYDROLASE"/>
    <property type="match status" value="1"/>
</dbReference>
<organism evidence="4 5">
    <name type="scientific">Mucor flavus</name>
    <dbReference type="NCBI Taxonomy" id="439312"/>
    <lineage>
        <taxon>Eukaryota</taxon>
        <taxon>Fungi</taxon>
        <taxon>Fungi incertae sedis</taxon>
        <taxon>Mucoromycota</taxon>
        <taxon>Mucoromycotina</taxon>
        <taxon>Mucoromycetes</taxon>
        <taxon>Mucorales</taxon>
        <taxon>Mucorineae</taxon>
        <taxon>Mucoraceae</taxon>
        <taxon>Mucor</taxon>
    </lineage>
</organism>
<dbReference type="InterPro" id="IPR006683">
    <property type="entry name" value="Thioestr_dom"/>
</dbReference>
<evidence type="ECO:0000259" key="3">
    <source>
        <dbReference type="PROSITE" id="PS51770"/>
    </source>
</evidence>
<sequence length="447" mass="50063">MSSSVYDSAFEHIRSMWIRSVLFVTQPVFQRLLPDPYIEAGNVRVNAKAAHVSRITMTEIISPAQCNMKGYAYAGTILGWIDIAAGIAAKRHAVCPSVTRSVDDVAFLHPVKVGDIVTIQASVNKSWTSSMEVGVKVEAESPLSDKKFFVAHAYLTFVALSPRPSAKTYLGRILSAGLQTVAVPELLPLSIMENKRFEMAETRRQARFSHKKPNHQQIRDVMRQWSQGLREMADTDAPIKRHPGYCVSGRNSPSREQEEEDEVEEDEEMLLLQKKKSRRFSQDPRMKQQLKEKPMGYTFAEVVELVMPQHANTLSITFGGQIMAWMETCAIASANRLVKAYLLTASIDSLNFITSSGVGDVVTIRSVVSRSFNSSMEVYVSVEAAAVDDDNIPVIIPKSVPQNEPGWELYEGGYERRLKRLNQREELINLVNVSRQEAANTPSIRLN</sequence>
<dbReference type="InterPro" id="IPR040170">
    <property type="entry name" value="Cytosol_ACT"/>
</dbReference>
<accession>A0ABP9YPB2</accession>
<evidence type="ECO:0000256" key="2">
    <source>
        <dbReference type="SAM" id="MobiDB-lite"/>
    </source>
</evidence>
<evidence type="ECO:0000313" key="5">
    <source>
        <dbReference type="Proteomes" id="UP001473302"/>
    </source>
</evidence>
<dbReference type="PROSITE" id="PS51770">
    <property type="entry name" value="HOTDOG_ACOT"/>
    <property type="match status" value="2"/>
</dbReference>
<keyword evidence="1" id="KW-0378">Hydrolase</keyword>
<reference evidence="4 5" key="1">
    <citation type="submission" date="2024-04" db="EMBL/GenBank/DDBJ databases">
        <title>genome sequences of Mucor flavus KT1a and Helicostylum pulchrum KT1b strains isolated from the surface of a dry-aged beef.</title>
        <authorList>
            <person name="Toyotome T."/>
            <person name="Hosono M."/>
            <person name="Torimaru M."/>
            <person name="Fukuda K."/>
            <person name="Mikami N."/>
        </authorList>
    </citation>
    <scope>NUCLEOTIDE SEQUENCE [LARGE SCALE GENOMIC DNA]</scope>
    <source>
        <strain evidence="4 5">KT1a</strain>
    </source>
</reference>
<dbReference type="InterPro" id="IPR033120">
    <property type="entry name" value="HOTDOG_ACOT"/>
</dbReference>
<dbReference type="Proteomes" id="UP001473302">
    <property type="component" value="Unassembled WGS sequence"/>
</dbReference>
<dbReference type="Pfam" id="PF03061">
    <property type="entry name" value="4HBT"/>
    <property type="match status" value="2"/>
</dbReference>
<feature type="domain" description="HotDog ACOT-type" evidence="3">
    <location>
        <begin position="51"/>
        <end position="163"/>
    </location>
</feature>
<keyword evidence="5" id="KW-1185">Reference proteome</keyword>
<feature type="region of interest" description="Disordered" evidence="2">
    <location>
        <begin position="240"/>
        <end position="265"/>
    </location>
</feature>
<dbReference type="SUPFAM" id="SSF54637">
    <property type="entry name" value="Thioesterase/thiol ester dehydrase-isomerase"/>
    <property type="match status" value="2"/>
</dbReference>
<proteinExistence type="predicted"/>
<protein>
    <recommendedName>
        <fullName evidence="3">HotDog ACOT-type domain-containing protein</fullName>
    </recommendedName>
</protein>
<dbReference type="PANTHER" id="PTHR11049:SF16">
    <property type="entry name" value="PROTEIN VDLD"/>
    <property type="match status" value="1"/>
</dbReference>
<evidence type="ECO:0000256" key="1">
    <source>
        <dbReference type="ARBA" id="ARBA00022801"/>
    </source>
</evidence>
<dbReference type="InterPro" id="IPR029069">
    <property type="entry name" value="HotDog_dom_sf"/>
</dbReference>
<evidence type="ECO:0000313" key="4">
    <source>
        <dbReference type="EMBL" id="GAA5808708.1"/>
    </source>
</evidence>
<dbReference type="Gene3D" id="3.10.129.10">
    <property type="entry name" value="Hotdog Thioesterase"/>
    <property type="match status" value="2"/>
</dbReference>
<name>A0ABP9YPB2_9FUNG</name>